<name>A0A916Q6A6_9FIRM</name>
<dbReference type="GO" id="GO:0005886">
    <property type="term" value="C:plasma membrane"/>
    <property type="evidence" value="ECO:0007669"/>
    <property type="project" value="TreeGrafter"/>
</dbReference>
<keyword evidence="4" id="KW-0597">Phosphoprotein</keyword>
<evidence type="ECO:0000313" key="14">
    <source>
        <dbReference type="Proteomes" id="UP000613208"/>
    </source>
</evidence>
<organism evidence="13 14">
    <name type="scientific">Anaerostipes butyraticus</name>
    <dbReference type="NCBI Taxonomy" id="645466"/>
    <lineage>
        <taxon>Bacteria</taxon>
        <taxon>Bacillati</taxon>
        <taxon>Bacillota</taxon>
        <taxon>Clostridia</taxon>
        <taxon>Lachnospirales</taxon>
        <taxon>Lachnospiraceae</taxon>
        <taxon>Anaerostipes</taxon>
    </lineage>
</organism>
<dbReference type="PANTHER" id="PTHR30181:SF2">
    <property type="entry name" value="PTS SYSTEM MANNITOL-SPECIFIC EIICBA COMPONENT"/>
    <property type="match status" value="1"/>
</dbReference>
<dbReference type="SUPFAM" id="SSF55804">
    <property type="entry name" value="Phoshotransferase/anion transport protein"/>
    <property type="match status" value="1"/>
</dbReference>
<evidence type="ECO:0000256" key="8">
    <source>
        <dbReference type="ARBA" id="ARBA00022777"/>
    </source>
</evidence>
<dbReference type="InterPro" id="IPR002178">
    <property type="entry name" value="PTS_EIIA_type-2_dom"/>
</dbReference>
<keyword evidence="7" id="KW-0598">Phosphotransferase system</keyword>
<dbReference type="CDD" id="cd00211">
    <property type="entry name" value="PTS_IIA_fru"/>
    <property type="match status" value="1"/>
</dbReference>
<dbReference type="GO" id="GO:0090563">
    <property type="term" value="F:protein-phosphocysteine-sugar phosphotransferase activity"/>
    <property type="evidence" value="ECO:0007669"/>
    <property type="project" value="TreeGrafter"/>
</dbReference>
<evidence type="ECO:0000256" key="9">
    <source>
        <dbReference type="ARBA" id="ARBA00029908"/>
    </source>
</evidence>
<keyword evidence="6" id="KW-0808">Transferase</keyword>
<evidence type="ECO:0000256" key="7">
    <source>
        <dbReference type="ARBA" id="ARBA00022683"/>
    </source>
</evidence>
<evidence type="ECO:0000256" key="11">
    <source>
        <dbReference type="ARBA" id="ARBA00030962"/>
    </source>
</evidence>
<dbReference type="PANTHER" id="PTHR30181">
    <property type="entry name" value="MANNITOL PERMEASE IIC COMPONENT"/>
    <property type="match status" value="1"/>
</dbReference>
<dbReference type="PROSITE" id="PS00372">
    <property type="entry name" value="PTS_EIIA_TYPE_2_HIS"/>
    <property type="match status" value="1"/>
</dbReference>
<evidence type="ECO:0000256" key="2">
    <source>
        <dbReference type="ARBA" id="ARBA00014783"/>
    </source>
</evidence>
<evidence type="ECO:0000256" key="5">
    <source>
        <dbReference type="ARBA" id="ARBA00022597"/>
    </source>
</evidence>
<proteinExistence type="predicted"/>
<evidence type="ECO:0000256" key="4">
    <source>
        <dbReference type="ARBA" id="ARBA00022553"/>
    </source>
</evidence>
<reference evidence="13" key="1">
    <citation type="submission" date="2020-06" db="EMBL/GenBank/DDBJ databases">
        <title>Characterization of fructooligosaccharide metabolism and fructooligosaccharide-degrading enzymes in human commensal butyrate producers.</title>
        <authorList>
            <person name="Tanno H."/>
            <person name="Fujii T."/>
            <person name="Hirano K."/>
            <person name="Maeno S."/>
            <person name="Tonozuka T."/>
            <person name="Sakamoto M."/>
            <person name="Ohkuma M."/>
            <person name="Tochio T."/>
            <person name="Endo A."/>
        </authorList>
    </citation>
    <scope>NUCLEOTIDE SEQUENCE</scope>
    <source>
        <strain evidence="13">JCM 17466</strain>
    </source>
</reference>
<dbReference type="AlphaFoldDB" id="A0A916Q6A6"/>
<keyword evidence="8" id="KW-0418">Kinase</keyword>
<dbReference type="RefSeq" id="WP_201309490.1">
    <property type="nucleotide sequence ID" value="NZ_BLYI01000002.1"/>
</dbReference>
<evidence type="ECO:0000256" key="6">
    <source>
        <dbReference type="ARBA" id="ARBA00022679"/>
    </source>
</evidence>
<evidence type="ECO:0000256" key="3">
    <source>
        <dbReference type="ARBA" id="ARBA00022448"/>
    </source>
</evidence>
<evidence type="ECO:0000313" key="13">
    <source>
        <dbReference type="EMBL" id="GFO83670.1"/>
    </source>
</evidence>
<comment type="caution">
    <text evidence="13">The sequence shown here is derived from an EMBL/GenBank/DDBJ whole genome shotgun (WGS) entry which is preliminary data.</text>
</comment>
<keyword evidence="5" id="KW-0762">Sugar transport</keyword>
<comment type="function">
    <text evidence="1">The phosphoenolpyruvate-dependent sugar phosphotransferase system (sugar PTS), a major carbohydrate active transport system, catalyzes the phosphorylation of incoming sugar substrates concomitantly with their translocation across the cell membrane. The enzyme II CmtAB PTS system is involved in D-mannitol transport.</text>
</comment>
<evidence type="ECO:0000256" key="1">
    <source>
        <dbReference type="ARBA" id="ARBA00002434"/>
    </source>
</evidence>
<dbReference type="Proteomes" id="UP000613208">
    <property type="component" value="Unassembled WGS sequence"/>
</dbReference>
<evidence type="ECO:0000256" key="10">
    <source>
        <dbReference type="ARBA" id="ARBA00030956"/>
    </source>
</evidence>
<dbReference type="GO" id="GO:0009401">
    <property type="term" value="P:phosphoenolpyruvate-dependent sugar phosphotransferase system"/>
    <property type="evidence" value="ECO:0007669"/>
    <property type="project" value="UniProtKB-KW"/>
</dbReference>
<dbReference type="EMBL" id="BLYI01000002">
    <property type="protein sequence ID" value="GFO83670.1"/>
    <property type="molecule type" value="Genomic_DNA"/>
</dbReference>
<dbReference type="GO" id="GO:0016301">
    <property type="term" value="F:kinase activity"/>
    <property type="evidence" value="ECO:0007669"/>
    <property type="project" value="UniProtKB-KW"/>
</dbReference>
<dbReference type="InterPro" id="IPR016152">
    <property type="entry name" value="PTrfase/Anion_transptr"/>
</dbReference>
<dbReference type="PROSITE" id="PS51094">
    <property type="entry name" value="PTS_EIIA_TYPE_2"/>
    <property type="match status" value="1"/>
</dbReference>
<keyword evidence="3" id="KW-0813">Transport</keyword>
<gene>
    <name evidence="13" type="primary">mltF</name>
    <name evidence="13" type="ORF">ANBU17_00170</name>
</gene>
<keyword evidence="14" id="KW-1185">Reference proteome</keyword>
<accession>A0A916Q6A6</accession>
<dbReference type="Pfam" id="PF00359">
    <property type="entry name" value="PTS_EIIA_2"/>
    <property type="match status" value="1"/>
</dbReference>
<dbReference type="InterPro" id="IPR050893">
    <property type="entry name" value="Sugar_PTS"/>
</dbReference>
<feature type="domain" description="PTS EIIA type-2" evidence="12">
    <location>
        <begin position="3"/>
        <end position="143"/>
    </location>
</feature>
<dbReference type="Gene3D" id="3.40.930.10">
    <property type="entry name" value="Mannitol-specific EII, Chain A"/>
    <property type="match status" value="1"/>
</dbReference>
<protein>
    <recommendedName>
        <fullName evidence="2">Mannitol-specific phosphotransferase enzyme IIA component</fullName>
    </recommendedName>
    <alternativeName>
        <fullName evidence="10">EIIA</fullName>
    </alternativeName>
    <alternativeName>
        <fullName evidence="11">EIII</fullName>
    </alternativeName>
    <alternativeName>
        <fullName evidence="9">PTS system mannitol-specific EIIA component</fullName>
    </alternativeName>
</protein>
<sequence>MSKVFDEDSILLNESFNDKTAAIRKAGKMLYDRGCVETEYIDAMIERDEKVSVYIGNGVAIPHGVAGSEQYIKASGVSLIQVPDGVDFGEDRKAYIIIGIAGVNDEHLDILAKLAVTCSDMENVEKLRTARSKQEVISILSDV</sequence>
<evidence type="ECO:0000259" key="12">
    <source>
        <dbReference type="PROSITE" id="PS51094"/>
    </source>
</evidence>